<sequence length="470" mass="52388">MLALPGFSLSTVLVCLAWIPQSHQAVITLEDIANKCHLPADEYGPYTEFCRKCIEERNGVGHYEFPCDCKYYLQCTLPEVDQQKGTTLVKAAKRQCPPGTLYDRGAATCVHCSVAQCIGSRLVSETPPFNDVEGPLTPAKARNVYSQQCQPKWGGSTWPVATSCEIITDLDDYFATDVSKKRKKRSFPWPPGCCCTPGMAKCRHRTRPDLYVYRICSSCWTTNCEDTCWKRYYCSMDESVILDTDKCLCVAQPKGPIVLFDFEYPMPFISVIDAVPADAVDVHIKLEPSWSHVATFGSLSPSGGLEISRFNLYNWGNYLTVTFRYKPEEPIKNEDRELINNGNCEYPPSIRFYTHGKILRCRVRSGGYSPQTANLELPTSSHVVGVVLTYKYGSLALYIKDGSNEYSKGSFLFGYLATTPAPLNIGGGLFCNNGCSLGFLGWIDDVQVYDRVLSPSEITRTLNGETNILG</sequence>
<organism evidence="2 3">
    <name type="scientific">Lingula anatina</name>
    <name type="common">Brachiopod</name>
    <name type="synonym">Lingula unguis</name>
    <dbReference type="NCBI Taxonomy" id="7574"/>
    <lineage>
        <taxon>Eukaryota</taxon>
        <taxon>Metazoa</taxon>
        <taxon>Spiralia</taxon>
        <taxon>Lophotrochozoa</taxon>
        <taxon>Brachiopoda</taxon>
        <taxon>Linguliformea</taxon>
        <taxon>Lingulata</taxon>
        <taxon>Lingulida</taxon>
        <taxon>Linguloidea</taxon>
        <taxon>Lingulidae</taxon>
        <taxon>Lingula</taxon>
    </lineage>
</organism>
<dbReference type="InParanoid" id="A0A1S3I661"/>
<gene>
    <name evidence="3" type="primary">LOC106160737</name>
</gene>
<dbReference type="SUPFAM" id="SSF49899">
    <property type="entry name" value="Concanavalin A-like lectins/glucanases"/>
    <property type="match status" value="1"/>
</dbReference>
<dbReference type="GO" id="GO:0008061">
    <property type="term" value="F:chitin binding"/>
    <property type="evidence" value="ECO:0007669"/>
    <property type="project" value="InterPro"/>
</dbReference>
<dbReference type="AlphaFoldDB" id="A0A1S3I661"/>
<evidence type="ECO:0000313" key="3">
    <source>
        <dbReference type="RefSeq" id="XP_013392859.1"/>
    </source>
</evidence>
<dbReference type="OrthoDB" id="6020543at2759"/>
<dbReference type="SUPFAM" id="SSF57625">
    <property type="entry name" value="Invertebrate chitin-binding proteins"/>
    <property type="match status" value="1"/>
</dbReference>
<accession>A0A1S3I661</accession>
<dbReference type="InterPro" id="IPR036508">
    <property type="entry name" value="Chitin-bd_dom_sf"/>
</dbReference>
<protein>
    <submittedName>
        <fullName evidence="3">Uncharacterized protein LOC106160737 isoform X1</fullName>
    </submittedName>
</protein>
<feature type="signal peptide" evidence="1">
    <location>
        <begin position="1"/>
        <end position="24"/>
    </location>
</feature>
<dbReference type="Proteomes" id="UP000085678">
    <property type="component" value="Unplaced"/>
</dbReference>
<dbReference type="RefSeq" id="XP_013392859.1">
    <property type="nucleotide sequence ID" value="XM_013537405.1"/>
</dbReference>
<evidence type="ECO:0000313" key="2">
    <source>
        <dbReference type="Proteomes" id="UP000085678"/>
    </source>
</evidence>
<dbReference type="Pfam" id="PF13385">
    <property type="entry name" value="Laminin_G_3"/>
    <property type="match status" value="1"/>
</dbReference>
<name>A0A1S3I661_LINAN</name>
<keyword evidence="2" id="KW-1185">Reference proteome</keyword>
<proteinExistence type="predicted"/>
<dbReference type="GeneID" id="106160737"/>
<feature type="chain" id="PRO_5010259060" evidence="1">
    <location>
        <begin position="25"/>
        <end position="470"/>
    </location>
</feature>
<evidence type="ECO:0000256" key="1">
    <source>
        <dbReference type="SAM" id="SignalP"/>
    </source>
</evidence>
<reference evidence="3" key="1">
    <citation type="submission" date="2025-08" db="UniProtKB">
        <authorList>
            <consortium name="RefSeq"/>
        </authorList>
    </citation>
    <scope>IDENTIFICATION</scope>
    <source>
        <tissue evidence="3">Gonads</tissue>
    </source>
</reference>
<dbReference type="KEGG" id="lak:106160737"/>
<dbReference type="InterPro" id="IPR013320">
    <property type="entry name" value="ConA-like_dom_sf"/>
</dbReference>
<keyword evidence="1" id="KW-0732">Signal</keyword>
<dbReference type="Gene3D" id="2.60.120.200">
    <property type="match status" value="1"/>
</dbReference>